<protein>
    <recommendedName>
        <fullName evidence="6">CCZ1/INTU/HSP4 first Longin domain-containing protein</fullName>
    </recommendedName>
</protein>
<feature type="domain" description="CCZ1/INTU/HPS4 third Longin" evidence="3">
    <location>
        <begin position="335"/>
        <end position="425"/>
    </location>
</feature>
<organism evidence="4 5">
    <name type="scientific">Polysphondylium violaceum</name>
    <dbReference type="NCBI Taxonomy" id="133409"/>
    <lineage>
        <taxon>Eukaryota</taxon>
        <taxon>Amoebozoa</taxon>
        <taxon>Evosea</taxon>
        <taxon>Eumycetozoa</taxon>
        <taxon>Dictyostelia</taxon>
        <taxon>Dictyosteliales</taxon>
        <taxon>Dictyosteliaceae</taxon>
        <taxon>Polysphondylium</taxon>
    </lineage>
</organism>
<dbReference type="GO" id="GO:0035658">
    <property type="term" value="C:Mon1-Ccz1 complex"/>
    <property type="evidence" value="ECO:0007669"/>
    <property type="project" value="InterPro"/>
</dbReference>
<comment type="caution">
    <text evidence="4">The sequence shown here is derived from an EMBL/GenBank/DDBJ whole genome shotgun (WGS) entry which is preliminary data.</text>
</comment>
<sequence>QREGSEHEKILFCYPPTISIGEQTNYVGLTEGYILCSKQFSPNQPCEAIHTQKTTIGIYSPENDIYMLLSLNNPAGPLGKDGKREYYEDEIDDLLVQKLLQQTYQTWLLFNGTMNSTILRTGNLGGYEYLRKRLDSFLKPYVKMMPLDQLDLFNALGGIKFLPIDKNIYLTIFNYVNSAEVSFQTTLSTFRFGVLLYKDNLILSSMDQNETRLLYNYLVNQVKVGQDSAYCLPLMASNVDNENQWYTKGTSRRTGFLNTPDNVSKRDLPIIYLENGTKPTYMIIYEQKDTISLFLIDPSELDQLLLKELSSCLVSNFEFINPALEDGYNKKTAFDEQYKYIYFNQMNLAIKASIKSKGAELTKETIKMLNEIHSDFEKKLSSEVTIRTQSDRWIVAKKVDYREFYVIFDNKNINILEVTEEVKNLTSKYFKIDHV</sequence>
<dbReference type="InterPro" id="IPR013176">
    <property type="entry name" value="Ccz1"/>
</dbReference>
<dbReference type="OrthoDB" id="240546at2759"/>
<dbReference type="Proteomes" id="UP000695562">
    <property type="component" value="Unassembled WGS sequence"/>
</dbReference>
<reference evidence="4" key="1">
    <citation type="submission" date="2020-01" db="EMBL/GenBank/DDBJ databases">
        <title>Development of genomics and gene disruption for Polysphondylium violaceum indicates a role for the polyketide synthase stlB in stalk morphogenesis.</title>
        <authorList>
            <person name="Narita B."/>
            <person name="Kawabe Y."/>
            <person name="Kin K."/>
            <person name="Saito T."/>
            <person name="Gibbs R."/>
            <person name="Kuspa A."/>
            <person name="Muzny D."/>
            <person name="Queller D."/>
            <person name="Richards S."/>
            <person name="Strassman J."/>
            <person name="Sucgang R."/>
            <person name="Worley K."/>
            <person name="Schaap P."/>
        </authorList>
    </citation>
    <scope>NUCLEOTIDE SEQUENCE</scope>
    <source>
        <strain evidence="4">QSvi11</strain>
    </source>
</reference>
<evidence type="ECO:0000313" key="4">
    <source>
        <dbReference type="EMBL" id="KAF2069222.1"/>
    </source>
</evidence>
<feature type="domain" description="CCZ1/INTU/HSP4 first Longin" evidence="2">
    <location>
        <begin position="1"/>
        <end position="112"/>
    </location>
</feature>
<dbReference type="PANTHER" id="PTHR13056">
    <property type="entry name" value="VACUOLAR FUSION PROTEIN CCZ1 HOMOLOG-RELATED"/>
    <property type="match status" value="1"/>
</dbReference>
<gene>
    <name evidence="4" type="ORF">CYY_009458</name>
</gene>
<evidence type="ECO:0000259" key="2">
    <source>
        <dbReference type="Pfam" id="PF19031"/>
    </source>
</evidence>
<dbReference type="InterPro" id="IPR043989">
    <property type="entry name" value="CCZ1/INTU/HSP4_longin_3"/>
</dbReference>
<dbReference type="InterPro" id="IPR043987">
    <property type="entry name" value="CCZ1/INTU/HSP4_longin_1"/>
</dbReference>
<feature type="non-terminal residue" evidence="4">
    <location>
        <position position="1"/>
    </location>
</feature>
<dbReference type="Pfam" id="PF19033">
    <property type="entry name" value="Intu_longin_3"/>
    <property type="match status" value="1"/>
</dbReference>
<evidence type="ECO:0008006" key="6">
    <source>
        <dbReference type="Google" id="ProtNLM"/>
    </source>
</evidence>
<dbReference type="AlphaFoldDB" id="A0A8J4PK56"/>
<accession>A0A8J4PK56</accession>
<evidence type="ECO:0000313" key="5">
    <source>
        <dbReference type="Proteomes" id="UP000695562"/>
    </source>
</evidence>
<dbReference type="PANTHER" id="PTHR13056:SF0">
    <property type="entry name" value="VACUOLAR FUSION PROTEIN CCZ1 HOMOLOG-RELATED"/>
    <property type="match status" value="1"/>
</dbReference>
<evidence type="ECO:0000259" key="3">
    <source>
        <dbReference type="Pfam" id="PF19033"/>
    </source>
</evidence>
<name>A0A8J4PK56_9MYCE</name>
<keyword evidence="5" id="KW-1185">Reference proteome</keyword>
<dbReference type="EMBL" id="AJWJ01000714">
    <property type="protein sequence ID" value="KAF2069222.1"/>
    <property type="molecule type" value="Genomic_DNA"/>
</dbReference>
<dbReference type="Pfam" id="PF19031">
    <property type="entry name" value="Intu_longin_1"/>
    <property type="match status" value="1"/>
</dbReference>
<dbReference type="GO" id="GO:0016192">
    <property type="term" value="P:vesicle-mediated transport"/>
    <property type="evidence" value="ECO:0007669"/>
    <property type="project" value="InterPro"/>
</dbReference>
<proteinExistence type="inferred from homology"/>
<comment type="similarity">
    <text evidence="1">Belongs to the CCZ1 family.</text>
</comment>
<evidence type="ECO:0000256" key="1">
    <source>
        <dbReference type="ARBA" id="ARBA00005352"/>
    </source>
</evidence>